<comment type="caution">
    <text evidence="1">The sequence shown here is derived from an EMBL/GenBank/DDBJ whole genome shotgun (WGS) entry which is preliminary data.</text>
</comment>
<reference evidence="1" key="1">
    <citation type="journal article" date="2014" name="Front. Microbiol.">
        <title>High frequency of phylogenetically diverse reductive dehalogenase-homologous genes in deep subseafloor sedimentary metagenomes.</title>
        <authorList>
            <person name="Kawai M."/>
            <person name="Futagami T."/>
            <person name="Toyoda A."/>
            <person name="Takaki Y."/>
            <person name="Nishi S."/>
            <person name="Hori S."/>
            <person name="Arai W."/>
            <person name="Tsubouchi T."/>
            <person name="Morono Y."/>
            <person name="Uchiyama I."/>
            <person name="Ito T."/>
            <person name="Fujiyama A."/>
            <person name="Inagaki F."/>
            <person name="Takami H."/>
        </authorList>
    </citation>
    <scope>NUCLEOTIDE SEQUENCE</scope>
    <source>
        <strain evidence="1">Expedition CK06-06</strain>
    </source>
</reference>
<gene>
    <name evidence="1" type="ORF">S03H2_68086</name>
</gene>
<dbReference type="EMBL" id="BARU01044701">
    <property type="protein sequence ID" value="GAH80411.1"/>
    <property type="molecule type" value="Genomic_DNA"/>
</dbReference>
<organism evidence="1">
    <name type="scientific">marine sediment metagenome</name>
    <dbReference type="NCBI Taxonomy" id="412755"/>
    <lineage>
        <taxon>unclassified sequences</taxon>
        <taxon>metagenomes</taxon>
        <taxon>ecological metagenomes</taxon>
    </lineage>
</organism>
<protein>
    <recommendedName>
        <fullName evidence="2">Glycosyltransferase 2-like domain-containing protein</fullName>
    </recommendedName>
</protein>
<accession>X1IDC2</accession>
<evidence type="ECO:0000313" key="1">
    <source>
        <dbReference type="EMBL" id="GAH80411.1"/>
    </source>
</evidence>
<sequence>MGMDYFWVIDSDEIYVEETVNKLKQAIAEHPDVINFYCAWWTYWRSFYYRVDPPEISTFVIGKIVPSFKIINVRQPSEIIPISSIAMISKRIFLDYRGSS</sequence>
<proteinExistence type="predicted"/>
<name>X1IDC2_9ZZZZ</name>
<dbReference type="SUPFAM" id="SSF53448">
    <property type="entry name" value="Nucleotide-diphospho-sugar transferases"/>
    <property type="match status" value="1"/>
</dbReference>
<evidence type="ECO:0008006" key="2">
    <source>
        <dbReference type="Google" id="ProtNLM"/>
    </source>
</evidence>
<dbReference type="InterPro" id="IPR029044">
    <property type="entry name" value="Nucleotide-diphossugar_trans"/>
</dbReference>
<dbReference type="AlphaFoldDB" id="X1IDC2"/>